<reference evidence="1 2" key="1">
    <citation type="submission" date="2021-06" db="EMBL/GenBank/DDBJ databases">
        <authorList>
            <person name="Palmer J.M."/>
        </authorList>
    </citation>
    <scope>NUCLEOTIDE SEQUENCE [LARGE SCALE GENOMIC DNA]</scope>
    <source>
        <strain evidence="1 2">XR_2019</strain>
        <tissue evidence="1">Muscle</tissue>
    </source>
</reference>
<accession>A0ABV0WVB1</accession>
<gene>
    <name evidence="1" type="ORF">XENORESO_003481</name>
</gene>
<comment type="caution">
    <text evidence="1">The sequence shown here is derived from an EMBL/GenBank/DDBJ whole genome shotgun (WGS) entry which is preliminary data.</text>
</comment>
<feature type="non-terminal residue" evidence="1">
    <location>
        <position position="1"/>
    </location>
</feature>
<organism evidence="1 2">
    <name type="scientific">Xenotaenia resolanae</name>
    <dbReference type="NCBI Taxonomy" id="208358"/>
    <lineage>
        <taxon>Eukaryota</taxon>
        <taxon>Metazoa</taxon>
        <taxon>Chordata</taxon>
        <taxon>Craniata</taxon>
        <taxon>Vertebrata</taxon>
        <taxon>Euteleostomi</taxon>
        <taxon>Actinopterygii</taxon>
        <taxon>Neopterygii</taxon>
        <taxon>Teleostei</taxon>
        <taxon>Neoteleostei</taxon>
        <taxon>Acanthomorphata</taxon>
        <taxon>Ovalentaria</taxon>
        <taxon>Atherinomorphae</taxon>
        <taxon>Cyprinodontiformes</taxon>
        <taxon>Goodeidae</taxon>
        <taxon>Xenotaenia</taxon>
    </lineage>
</organism>
<proteinExistence type="predicted"/>
<evidence type="ECO:0000313" key="2">
    <source>
        <dbReference type="Proteomes" id="UP001444071"/>
    </source>
</evidence>
<dbReference type="Proteomes" id="UP001444071">
    <property type="component" value="Unassembled WGS sequence"/>
</dbReference>
<protein>
    <submittedName>
        <fullName evidence="1">Uncharacterized protein</fullName>
    </submittedName>
</protein>
<dbReference type="EMBL" id="JAHRIM010071663">
    <property type="protein sequence ID" value="MEQ2273394.1"/>
    <property type="molecule type" value="Genomic_DNA"/>
</dbReference>
<sequence length="69" mass="7776">EQVFNIALEKIQSMRTIRPKKDGKIPAIEIHFGNAGKPQNILLHLKEAKELCHMLALTIEELTQPSLTS</sequence>
<keyword evidence="2" id="KW-1185">Reference proteome</keyword>
<name>A0ABV0WVB1_9TELE</name>
<evidence type="ECO:0000313" key="1">
    <source>
        <dbReference type="EMBL" id="MEQ2273394.1"/>
    </source>
</evidence>